<evidence type="ECO:0000256" key="1">
    <source>
        <dbReference type="ARBA" id="ARBA00022734"/>
    </source>
</evidence>
<evidence type="ECO:0000313" key="6">
    <source>
        <dbReference type="Proteomes" id="UP000770717"/>
    </source>
</evidence>
<dbReference type="FunFam" id="2.60.120.200:FF:000124">
    <property type="entry name" value="Galectin-4"/>
    <property type="match status" value="2"/>
</dbReference>
<dbReference type="AlphaFoldDB" id="A0A8J6K498"/>
<dbReference type="OrthoDB" id="6251307at2759"/>
<dbReference type="SMART" id="SM00908">
    <property type="entry name" value="Gal-bind_lectin"/>
    <property type="match status" value="2"/>
</dbReference>
<sequence length="323" mass="36284">MEYMSPMGYQPVYNPALPFRNPIYGGLRAGMSVYIQGEIPHHVHRFCVNFLCGQMDGADIAFHFNPRFDGKDRVVFNTFQSGSWGGEEKKKDGFPFHKGKHFELVFFINPACFQVNVNGSPFYEFQHRIPLERVESVQVEGDVTIQSLSIVGGGGGGGPMTTPSFPSGGMMPMPGYPSMNLPAMGGPTYNPPVPYYANIPGGVMPKRTFVIKGFIPMGSQMFHINFKTSNGDIALHFNVRLNECTVVRNSLFGGAWGREEREMIDNPFMQGQYFDISIRTGNGRYKIFVNGQHFCDYAHRFRELQRIDTLEIEGDVVLSLVQF</sequence>
<dbReference type="SMART" id="SM00276">
    <property type="entry name" value="GLECT"/>
    <property type="match status" value="2"/>
</dbReference>
<protein>
    <recommendedName>
        <fullName evidence="3">Galectin</fullName>
    </recommendedName>
</protein>
<dbReference type="SUPFAM" id="SSF49899">
    <property type="entry name" value="Concanavalin A-like lectins/glucanases"/>
    <property type="match status" value="2"/>
</dbReference>
<accession>A0A8J6K498</accession>
<name>A0A8J6K498_ELECQ</name>
<dbReference type="InterPro" id="IPR001079">
    <property type="entry name" value="Galectin_CRD"/>
</dbReference>
<gene>
    <name evidence="5" type="ORF">GDO78_013305</name>
</gene>
<feature type="domain" description="Galectin" evidence="4">
    <location>
        <begin position="19"/>
        <end position="151"/>
    </location>
</feature>
<reference evidence="5" key="1">
    <citation type="thesis" date="2020" institute="ProQuest LLC" country="789 East Eisenhower Parkway, Ann Arbor, MI, USA">
        <title>Comparative Genomics and Chromosome Evolution.</title>
        <authorList>
            <person name="Mudd A.B."/>
        </authorList>
    </citation>
    <scope>NUCLEOTIDE SEQUENCE</scope>
    <source>
        <strain evidence="5">HN-11 Male</strain>
        <tissue evidence="5">Kidney and liver</tissue>
    </source>
</reference>
<dbReference type="Pfam" id="PF00337">
    <property type="entry name" value="Gal-bind_lectin"/>
    <property type="match status" value="2"/>
</dbReference>
<dbReference type="InterPro" id="IPR013320">
    <property type="entry name" value="ConA-like_dom_sf"/>
</dbReference>
<dbReference type="GO" id="GO:0030246">
    <property type="term" value="F:carbohydrate binding"/>
    <property type="evidence" value="ECO:0007669"/>
    <property type="project" value="UniProtKB-UniRule"/>
</dbReference>
<comment type="caution">
    <text evidence="5">The sequence shown here is derived from an EMBL/GenBank/DDBJ whole genome shotgun (WGS) entry which is preliminary data.</text>
</comment>
<organism evidence="5 6">
    <name type="scientific">Eleutherodactylus coqui</name>
    <name type="common">Puerto Rican coqui</name>
    <dbReference type="NCBI Taxonomy" id="57060"/>
    <lineage>
        <taxon>Eukaryota</taxon>
        <taxon>Metazoa</taxon>
        <taxon>Chordata</taxon>
        <taxon>Craniata</taxon>
        <taxon>Vertebrata</taxon>
        <taxon>Euteleostomi</taxon>
        <taxon>Amphibia</taxon>
        <taxon>Batrachia</taxon>
        <taxon>Anura</taxon>
        <taxon>Neobatrachia</taxon>
        <taxon>Hyloidea</taxon>
        <taxon>Eleutherodactylidae</taxon>
        <taxon>Eleutherodactylinae</taxon>
        <taxon>Eleutherodactylus</taxon>
        <taxon>Eleutherodactylus</taxon>
    </lineage>
</organism>
<dbReference type="Proteomes" id="UP000770717">
    <property type="component" value="Unassembled WGS sequence"/>
</dbReference>
<keyword evidence="1 3" id="KW-0430">Lectin</keyword>
<dbReference type="PANTHER" id="PTHR11346">
    <property type="entry name" value="GALECTIN"/>
    <property type="match status" value="1"/>
</dbReference>
<feature type="domain" description="Galectin" evidence="4">
    <location>
        <begin position="195"/>
        <end position="323"/>
    </location>
</feature>
<keyword evidence="2" id="KW-0677">Repeat</keyword>
<proteinExistence type="predicted"/>
<dbReference type="CDD" id="cd00070">
    <property type="entry name" value="GLECT"/>
    <property type="match status" value="2"/>
</dbReference>
<evidence type="ECO:0000313" key="5">
    <source>
        <dbReference type="EMBL" id="KAG9478235.1"/>
    </source>
</evidence>
<dbReference type="InterPro" id="IPR044156">
    <property type="entry name" value="Galectin-like"/>
</dbReference>
<dbReference type="PROSITE" id="PS51304">
    <property type="entry name" value="GALECTIN"/>
    <property type="match status" value="2"/>
</dbReference>
<evidence type="ECO:0000256" key="2">
    <source>
        <dbReference type="ARBA" id="ARBA00022737"/>
    </source>
</evidence>
<evidence type="ECO:0000256" key="3">
    <source>
        <dbReference type="RuleBase" id="RU102079"/>
    </source>
</evidence>
<keyword evidence="6" id="KW-1185">Reference proteome</keyword>
<dbReference type="PANTHER" id="PTHR11346:SF32">
    <property type="entry name" value="GALECTIN-4"/>
    <property type="match status" value="1"/>
</dbReference>
<evidence type="ECO:0000259" key="4">
    <source>
        <dbReference type="PROSITE" id="PS51304"/>
    </source>
</evidence>
<dbReference type="EMBL" id="WNTK01000009">
    <property type="protein sequence ID" value="KAG9478235.1"/>
    <property type="molecule type" value="Genomic_DNA"/>
</dbReference>
<dbReference type="Gene3D" id="2.60.120.200">
    <property type="match status" value="2"/>
</dbReference>